<dbReference type="PANTHER" id="PTHR48081:SF3">
    <property type="entry name" value="ALPHA_BETA HYDROLASE FOLD-3 DOMAIN-CONTAINING PROTEIN"/>
    <property type="match status" value="1"/>
</dbReference>
<dbReference type="InterPro" id="IPR013094">
    <property type="entry name" value="AB_hydrolase_3"/>
</dbReference>
<dbReference type="SUPFAM" id="SSF53474">
    <property type="entry name" value="alpha/beta-Hydrolases"/>
    <property type="match status" value="1"/>
</dbReference>
<keyword evidence="4" id="KW-1185">Reference proteome</keyword>
<dbReference type="AlphaFoldDB" id="A0A9W9K2Q1"/>
<dbReference type="OrthoDB" id="19653at2759"/>
<evidence type="ECO:0000259" key="2">
    <source>
        <dbReference type="Pfam" id="PF07859"/>
    </source>
</evidence>
<gene>
    <name evidence="3" type="ORF">N7532_009613</name>
</gene>
<protein>
    <recommendedName>
        <fullName evidence="2">Alpha/beta hydrolase fold-3 domain-containing protein</fullName>
    </recommendedName>
</protein>
<feature type="domain" description="Alpha/beta hydrolase fold-3" evidence="2">
    <location>
        <begin position="32"/>
        <end position="140"/>
    </location>
</feature>
<dbReference type="GO" id="GO:0016787">
    <property type="term" value="F:hydrolase activity"/>
    <property type="evidence" value="ECO:0007669"/>
    <property type="project" value="UniProtKB-KW"/>
</dbReference>
<comment type="caution">
    <text evidence="3">The sequence shown here is derived from an EMBL/GenBank/DDBJ whole genome shotgun (WGS) entry which is preliminary data.</text>
</comment>
<proteinExistence type="predicted"/>
<reference evidence="3" key="2">
    <citation type="journal article" date="2023" name="IMA Fungus">
        <title>Comparative genomic study of the Penicillium genus elucidates a diverse pangenome and 15 lateral gene transfer events.</title>
        <authorList>
            <person name="Petersen C."/>
            <person name="Sorensen T."/>
            <person name="Nielsen M.R."/>
            <person name="Sondergaard T.E."/>
            <person name="Sorensen J.L."/>
            <person name="Fitzpatrick D.A."/>
            <person name="Frisvad J.C."/>
            <person name="Nielsen K.L."/>
        </authorList>
    </citation>
    <scope>NUCLEOTIDE SEQUENCE</scope>
    <source>
        <strain evidence="3">IBT 30761</strain>
    </source>
</reference>
<dbReference type="InterPro" id="IPR029058">
    <property type="entry name" value="AB_hydrolase_fold"/>
</dbReference>
<sequence length="316" mass="34623">MSTTHTYKVVGDLALSVDITKPPNFSQDDPLVLHFHGGYLMIGEKSSFPPYWLINACRHRNWAYATASYRLLPEASGLDMLSDSRDVTQWIYDNITTNIIIAGSSAGGYLAFATAALPESPPIRSLLTVCGGFDFSRPKWIQPQGRPEDIAETIDALNAAIYNGHPVDSHPIPIDHAAAAQDKRIQLIKPFLAAAKFPEALLHIPDIGLKIISQGLDTIPVSHRALFPLAFGVTDKFPPTVLIHGDQDVMVEFEESTSAAEKLKEVGVKFILERAEGCGHGFDVQGPIDLDAVGSDEPMFYVNLRRGIEFLEQMVA</sequence>
<keyword evidence="1" id="KW-0378">Hydrolase</keyword>
<dbReference type="InterPro" id="IPR050300">
    <property type="entry name" value="GDXG_lipolytic_enzyme"/>
</dbReference>
<accession>A0A9W9K2Q1</accession>
<dbReference type="Gene3D" id="3.40.50.1820">
    <property type="entry name" value="alpha/beta hydrolase"/>
    <property type="match status" value="1"/>
</dbReference>
<evidence type="ECO:0000313" key="4">
    <source>
        <dbReference type="Proteomes" id="UP001149074"/>
    </source>
</evidence>
<reference evidence="3" key="1">
    <citation type="submission" date="2022-11" db="EMBL/GenBank/DDBJ databases">
        <authorList>
            <person name="Petersen C."/>
        </authorList>
    </citation>
    <scope>NUCLEOTIDE SEQUENCE</scope>
    <source>
        <strain evidence="3">IBT 30761</strain>
    </source>
</reference>
<dbReference type="GO" id="GO:0017000">
    <property type="term" value="P:antibiotic biosynthetic process"/>
    <property type="evidence" value="ECO:0007669"/>
    <property type="project" value="UniProtKB-ARBA"/>
</dbReference>
<organism evidence="3 4">
    <name type="scientific">Penicillium argentinense</name>
    <dbReference type="NCBI Taxonomy" id="1131581"/>
    <lineage>
        <taxon>Eukaryota</taxon>
        <taxon>Fungi</taxon>
        <taxon>Dikarya</taxon>
        <taxon>Ascomycota</taxon>
        <taxon>Pezizomycotina</taxon>
        <taxon>Eurotiomycetes</taxon>
        <taxon>Eurotiomycetidae</taxon>
        <taxon>Eurotiales</taxon>
        <taxon>Aspergillaceae</taxon>
        <taxon>Penicillium</taxon>
    </lineage>
</organism>
<dbReference type="Pfam" id="PF07859">
    <property type="entry name" value="Abhydrolase_3"/>
    <property type="match status" value="1"/>
</dbReference>
<dbReference type="EMBL" id="JAPQKI010000009">
    <property type="protein sequence ID" value="KAJ5090929.1"/>
    <property type="molecule type" value="Genomic_DNA"/>
</dbReference>
<evidence type="ECO:0000313" key="3">
    <source>
        <dbReference type="EMBL" id="KAJ5090929.1"/>
    </source>
</evidence>
<dbReference type="PANTHER" id="PTHR48081">
    <property type="entry name" value="AB HYDROLASE SUPERFAMILY PROTEIN C4A8.06C"/>
    <property type="match status" value="1"/>
</dbReference>
<dbReference type="GeneID" id="81361083"/>
<evidence type="ECO:0000256" key="1">
    <source>
        <dbReference type="ARBA" id="ARBA00022801"/>
    </source>
</evidence>
<dbReference type="RefSeq" id="XP_056472910.1">
    <property type="nucleotide sequence ID" value="XM_056622104.1"/>
</dbReference>
<name>A0A9W9K2Q1_9EURO</name>
<dbReference type="Proteomes" id="UP001149074">
    <property type="component" value="Unassembled WGS sequence"/>
</dbReference>
<dbReference type="GO" id="GO:0072330">
    <property type="term" value="P:monocarboxylic acid biosynthetic process"/>
    <property type="evidence" value="ECO:0007669"/>
    <property type="project" value="UniProtKB-ARBA"/>
</dbReference>